<dbReference type="GO" id="GO:0004170">
    <property type="term" value="F:dUTP diphosphatase activity"/>
    <property type="evidence" value="ECO:0007669"/>
    <property type="project" value="UniProtKB-UniRule"/>
</dbReference>
<keyword evidence="4 9" id="KW-0378">Hydrolase</keyword>
<reference evidence="11" key="1">
    <citation type="submission" date="2019-09" db="EMBL/GenBank/DDBJ databases">
        <title>Organ-specific transcriptomic study of the physiology of the cattle tick, Rhipicephalus microplus.</title>
        <authorList>
            <person name="Tirloni L."/>
            <person name="Braz G."/>
            <person name="Gandara A.C.P."/>
            <person name="Sabadin G.A."/>
            <person name="da Silva R.M."/>
            <person name="Guizzo M.G."/>
            <person name="Machado J.A."/>
            <person name="Costa E.P."/>
            <person name="Gomes H.F."/>
            <person name="Moraes J."/>
            <person name="Mota M.B.S."/>
            <person name="Mesquita R.D."/>
            <person name="Alvarenga P.H."/>
            <person name="Alves F."/>
            <person name="Seixas A."/>
            <person name="da Fonseca R.N."/>
            <person name="Fogaca A."/>
            <person name="Logullo C."/>
            <person name="Tanaka A."/>
            <person name="Daffre S."/>
            <person name="Termignoni C."/>
            <person name="Vaz I.S.Jr."/>
            <person name="Oliveira P.L."/>
            <person name="Ribeiro J.M."/>
        </authorList>
    </citation>
    <scope>NUCLEOTIDE SEQUENCE</scope>
    <source>
        <strain evidence="11">Porto Alegre</strain>
    </source>
</reference>
<dbReference type="AlphaFoldDB" id="A0A6M2D2K9"/>
<keyword evidence="9" id="KW-0479">Metal-binding</keyword>
<name>A0A6M2D2K9_RHIMP</name>
<dbReference type="InterPro" id="IPR029054">
    <property type="entry name" value="dUTPase-like"/>
</dbReference>
<evidence type="ECO:0000256" key="5">
    <source>
        <dbReference type="ARBA" id="ARBA00022842"/>
    </source>
</evidence>
<keyword evidence="5 9" id="KW-0460">Magnesium</keyword>
<evidence type="ECO:0000256" key="3">
    <source>
        <dbReference type="ARBA" id="ARBA00006581"/>
    </source>
</evidence>
<dbReference type="GO" id="GO:0006226">
    <property type="term" value="P:dUMP biosynthetic process"/>
    <property type="evidence" value="ECO:0007669"/>
    <property type="project" value="UniProtKB-UniRule"/>
</dbReference>
<dbReference type="VEuPathDB" id="VectorBase:LOC119172070"/>
<evidence type="ECO:0000256" key="7">
    <source>
        <dbReference type="ARBA" id="ARBA00047686"/>
    </source>
</evidence>
<dbReference type="PANTHER" id="PTHR11241:SF0">
    <property type="entry name" value="DEOXYURIDINE 5'-TRIPHOSPHATE NUCLEOTIDOHYDROLASE"/>
    <property type="match status" value="1"/>
</dbReference>
<comment type="catalytic activity">
    <reaction evidence="7 9">
        <text>dUTP + H2O = dUMP + diphosphate + H(+)</text>
        <dbReference type="Rhea" id="RHEA:10248"/>
        <dbReference type="ChEBI" id="CHEBI:15377"/>
        <dbReference type="ChEBI" id="CHEBI:15378"/>
        <dbReference type="ChEBI" id="CHEBI:33019"/>
        <dbReference type="ChEBI" id="CHEBI:61555"/>
        <dbReference type="ChEBI" id="CHEBI:246422"/>
        <dbReference type="EC" id="3.6.1.23"/>
    </reaction>
</comment>
<dbReference type="InterPro" id="IPR033704">
    <property type="entry name" value="dUTPase_trimeric"/>
</dbReference>
<dbReference type="NCBIfam" id="NF001862">
    <property type="entry name" value="PRK00601.1"/>
    <property type="match status" value="1"/>
</dbReference>
<evidence type="ECO:0000259" key="10">
    <source>
        <dbReference type="Pfam" id="PF00692"/>
    </source>
</evidence>
<dbReference type="SUPFAM" id="SSF51283">
    <property type="entry name" value="dUTPase-like"/>
    <property type="match status" value="1"/>
</dbReference>
<dbReference type="InterPro" id="IPR008181">
    <property type="entry name" value="dUTPase"/>
</dbReference>
<dbReference type="Pfam" id="PF00692">
    <property type="entry name" value="dUTPase"/>
    <property type="match status" value="1"/>
</dbReference>
<accession>A0A6M2D2K9</accession>
<protein>
    <recommendedName>
        <fullName evidence="9">Deoxyuridine 5'-triphosphate nucleotidohydrolase</fullName>
        <shortName evidence="9">dUTPase</shortName>
        <ecNumber evidence="9">3.6.1.23</ecNumber>
    </recommendedName>
    <alternativeName>
        <fullName evidence="9">dUTP pyrophosphatase</fullName>
    </alternativeName>
</protein>
<comment type="cofactor">
    <cofactor evidence="1 9">
        <name>Mg(2+)</name>
        <dbReference type="ChEBI" id="CHEBI:18420"/>
    </cofactor>
</comment>
<dbReference type="GO" id="GO:0000287">
    <property type="term" value="F:magnesium ion binding"/>
    <property type="evidence" value="ECO:0007669"/>
    <property type="project" value="UniProtKB-UniRule"/>
</dbReference>
<comment type="function">
    <text evidence="9">Involved in nucleotide metabolism via production of dUMP, the immediate precursor of thymidine nucleotides, and decreases the intracellular concentration of dUTP so that uracil cannot be incorporated into DNA.</text>
</comment>
<dbReference type="UniPathway" id="UPA00610">
    <property type="reaction ID" value="UER00666"/>
</dbReference>
<evidence type="ECO:0000256" key="1">
    <source>
        <dbReference type="ARBA" id="ARBA00001946"/>
    </source>
</evidence>
<dbReference type="EMBL" id="GHWJ01007183">
    <property type="protein sequence ID" value="NOV39920.1"/>
    <property type="molecule type" value="Transcribed_RNA"/>
</dbReference>
<dbReference type="CDD" id="cd07557">
    <property type="entry name" value="trimeric_dUTPase"/>
    <property type="match status" value="1"/>
</dbReference>
<dbReference type="EC" id="3.6.1.23" evidence="9"/>
<evidence type="ECO:0000256" key="6">
    <source>
        <dbReference type="ARBA" id="ARBA00023080"/>
    </source>
</evidence>
<feature type="domain" description="dUTPase-like" evidence="10">
    <location>
        <begin position="103"/>
        <end position="231"/>
    </location>
</feature>
<comment type="pathway">
    <text evidence="2 9">Pyrimidine metabolism; dUMP biosynthesis; dUMP from dCTP (dUTP route): step 2/2.</text>
</comment>
<evidence type="ECO:0000256" key="9">
    <source>
        <dbReference type="RuleBase" id="RU367024"/>
    </source>
</evidence>
<sequence>MVFIDFSSVSDFWNFYRYRHQVANLAGKASHSMQFTRAFVQCRQISTSFCIVERIFPAYCDSVKLGHHQASNLLKRSIQCSRYAFSTMPGECSTLKFVKLTEHARAPTRGSAAAAGFDLYSAYDYQVPAGGRCVCLTDLQVAVPEGCYGRVAPRSGLASKHGIDVGAGVVDADYRGNLGVLLFNFGSTDFTVSRGDRIAQFICERITYPELVECKSLDETERGEGGFGSTGLRG</sequence>
<evidence type="ECO:0000256" key="2">
    <source>
        <dbReference type="ARBA" id="ARBA00005142"/>
    </source>
</evidence>
<dbReference type="FunFam" id="2.70.40.10:FF:000004">
    <property type="entry name" value="Deoxyuridine triphosphatase"/>
    <property type="match status" value="1"/>
</dbReference>
<comment type="function">
    <text evidence="8">Catalyzes the cleavage of 2'-deoxyuridine 5'-triphosphate (dUTP) into 2'-deoxyuridine 5'-monophosphate (dUMP) and inorganic pyrophosphate and through its action efficiently prevents uracil misincorporation into DNA and at the same time provides dUMP, the substrate for de novo thymidylate biosynthesis. Inhibits peroxisome proliferator-activated receptor (PPAR) activity by binding of its N-terminal to PPAR, preventing the latter's dimerization with retinoid X receptor. Essential for embryonic development.</text>
</comment>
<dbReference type="Gene3D" id="2.70.40.10">
    <property type="match status" value="1"/>
</dbReference>
<organism evidence="11">
    <name type="scientific">Rhipicephalus microplus</name>
    <name type="common">Cattle tick</name>
    <name type="synonym">Boophilus microplus</name>
    <dbReference type="NCBI Taxonomy" id="6941"/>
    <lineage>
        <taxon>Eukaryota</taxon>
        <taxon>Metazoa</taxon>
        <taxon>Ecdysozoa</taxon>
        <taxon>Arthropoda</taxon>
        <taxon>Chelicerata</taxon>
        <taxon>Arachnida</taxon>
        <taxon>Acari</taxon>
        <taxon>Parasitiformes</taxon>
        <taxon>Ixodida</taxon>
        <taxon>Ixodoidea</taxon>
        <taxon>Ixodidae</taxon>
        <taxon>Rhipicephalinae</taxon>
        <taxon>Rhipicephalus</taxon>
        <taxon>Boophilus</taxon>
    </lineage>
</organism>
<dbReference type="InterPro" id="IPR036157">
    <property type="entry name" value="dUTPase-like_sf"/>
</dbReference>
<dbReference type="NCBIfam" id="TIGR00576">
    <property type="entry name" value="dut"/>
    <property type="match status" value="1"/>
</dbReference>
<evidence type="ECO:0000256" key="8">
    <source>
        <dbReference type="ARBA" id="ARBA00057946"/>
    </source>
</evidence>
<dbReference type="GO" id="GO:0046081">
    <property type="term" value="P:dUTP catabolic process"/>
    <property type="evidence" value="ECO:0007669"/>
    <property type="project" value="UniProtKB-UniRule"/>
</dbReference>
<proteinExistence type="inferred from homology"/>
<dbReference type="PANTHER" id="PTHR11241">
    <property type="entry name" value="DEOXYURIDINE 5'-TRIPHOSPHATE NUCLEOTIDOHYDROLASE"/>
    <property type="match status" value="1"/>
</dbReference>
<evidence type="ECO:0000313" key="11">
    <source>
        <dbReference type="EMBL" id="NOV39920.1"/>
    </source>
</evidence>
<evidence type="ECO:0000256" key="4">
    <source>
        <dbReference type="ARBA" id="ARBA00022801"/>
    </source>
</evidence>
<keyword evidence="6 9" id="KW-0546">Nucleotide metabolism</keyword>
<dbReference type="OrthoDB" id="10018367at2759"/>
<comment type="similarity">
    <text evidence="3 9">Belongs to the dUTPase family.</text>
</comment>